<organism evidence="1 2">
    <name type="scientific">Olpidium bornovanus</name>
    <dbReference type="NCBI Taxonomy" id="278681"/>
    <lineage>
        <taxon>Eukaryota</taxon>
        <taxon>Fungi</taxon>
        <taxon>Fungi incertae sedis</taxon>
        <taxon>Olpidiomycota</taxon>
        <taxon>Olpidiomycotina</taxon>
        <taxon>Olpidiomycetes</taxon>
        <taxon>Olpidiales</taxon>
        <taxon>Olpidiaceae</taxon>
        <taxon>Olpidium</taxon>
    </lineage>
</organism>
<dbReference type="AlphaFoldDB" id="A0A8H8DGF5"/>
<evidence type="ECO:0000313" key="2">
    <source>
        <dbReference type="Proteomes" id="UP000673691"/>
    </source>
</evidence>
<gene>
    <name evidence="1" type="ORF">BJ554DRAFT_2417</name>
</gene>
<dbReference type="EMBL" id="JAEFCI010009899">
    <property type="protein sequence ID" value="KAG5457535.1"/>
    <property type="molecule type" value="Genomic_DNA"/>
</dbReference>
<proteinExistence type="predicted"/>
<comment type="caution">
    <text evidence="1">The sequence shown here is derived from an EMBL/GenBank/DDBJ whole genome shotgun (WGS) entry which is preliminary data.</text>
</comment>
<reference evidence="1 2" key="1">
    <citation type="journal article" name="Sci. Rep.">
        <title>Genome-scale phylogenetic analyses confirm Olpidium as the closest living zoosporic fungus to the non-flagellated, terrestrial fungi.</title>
        <authorList>
            <person name="Chang Y."/>
            <person name="Rochon D."/>
            <person name="Sekimoto S."/>
            <person name="Wang Y."/>
            <person name="Chovatia M."/>
            <person name="Sandor L."/>
            <person name="Salamov A."/>
            <person name="Grigoriev I.V."/>
            <person name="Stajich J.E."/>
            <person name="Spatafora J.W."/>
        </authorList>
    </citation>
    <scope>NUCLEOTIDE SEQUENCE [LARGE SCALE GENOMIC DNA]</scope>
    <source>
        <strain evidence="1">S191</strain>
    </source>
</reference>
<sequence>MVAGAAEAAIASVRGNWDVAIDWKSDDTRCGLRTKLEVGGLCLVGLSAHAQLRRCVSSVSSVSGRDHVLWRTRNSVCSDPLRLLRLRARPCA</sequence>
<accession>A0A8H8DGF5</accession>
<dbReference type="Proteomes" id="UP000673691">
    <property type="component" value="Unassembled WGS sequence"/>
</dbReference>
<evidence type="ECO:0000313" key="1">
    <source>
        <dbReference type="EMBL" id="KAG5457535.1"/>
    </source>
</evidence>
<name>A0A8H8DGF5_9FUNG</name>
<protein>
    <submittedName>
        <fullName evidence="1">Uncharacterized protein</fullName>
    </submittedName>
</protein>
<keyword evidence="2" id="KW-1185">Reference proteome</keyword>